<feature type="domain" description="Glycosyl transferase family 1" evidence="1">
    <location>
        <begin position="208"/>
        <end position="366"/>
    </location>
</feature>
<dbReference type="Proteomes" id="UP000675880">
    <property type="component" value="Unassembled WGS sequence"/>
</dbReference>
<evidence type="ECO:0000313" key="3">
    <source>
        <dbReference type="Proteomes" id="UP000675880"/>
    </source>
</evidence>
<dbReference type="PANTHER" id="PTHR45947:SF3">
    <property type="entry name" value="SULFOQUINOVOSYL TRANSFERASE SQD2"/>
    <property type="match status" value="1"/>
</dbReference>
<accession>A0ABM8RWE8</accession>
<name>A0ABM8RWE8_9BACT</name>
<comment type="caution">
    <text evidence="2">The sequence shown here is derived from an EMBL/GenBank/DDBJ whole genome shotgun (WGS) entry which is preliminary data.</text>
</comment>
<gene>
    <name evidence="2" type="ORF">NSPZN2_40499</name>
</gene>
<dbReference type="SUPFAM" id="SSF53756">
    <property type="entry name" value="UDP-Glycosyltransferase/glycogen phosphorylase"/>
    <property type="match status" value="1"/>
</dbReference>
<keyword evidence="2" id="KW-0808">Transferase</keyword>
<protein>
    <submittedName>
        <fullName evidence="2">Glycosyl transferase</fullName>
    </submittedName>
</protein>
<dbReference type="CDD" id="cd03801">
    <property type="entry name" value="GT4_PimA-like"/>
    <property type="match status" value="1"/>
</dbReference>
<proteinExistence type="predicted"/>
<sequence length="390" mass="43140">MGAITNRRRLAVISRAGWITQDGVKYFQDNDGFYLDGIACHFDSVDVVSQEFAHGSEAVPNYGYRFKTSHVRLLPGMEPISLSQPLLWFRQAAATLHVLRTADVVYCFVNTLRGSLYLLIAANVFRKPTIAYNGTDRRALLQTSGIKGVKAWIRLVLEASAMQRADARIVTGAALYGRYESLPLTFMAAPVSAVIRALPIPMPRQVSRGSEIRLLCVAHLRARKNIDVLIRACRILKDAGITCCLNIVGDGPAKLELTRVAESLGISIEVCFHGYVSDPAMLANHYLNNDIFLFASAVEGFPRVLWEAVHFGLYIVTSCVGGIDRLFGSDDMTILNRTEPEEYAKAILATAADPEKRRVAVEAARARLLELFKHGPIEQFAQCMEVLARP</sequence>
<dbReference type="InterPro" id="IPR050194">
    <property type="entry name" value="Glycosyltransferase_grp1"/>
</dbReference>
<keyword evidence="3" id="KW-1185">Reference proteome</keyword>
<dbReference type="EMBL" id="CAJNBJ010000017">
    <property type="protein sequence ID" value="CAE6775514.1"/>
    <property type="molecule type" value="Genomic_DNA"/>
</dbReference>
<dbReference type="RefSeq" id="WP_213043303.1">
    <property type="nucleotide sequence ID" value="NZ_CAJNBJ010000017.1"/>
</dbReference>
<evidence type="ECO:0000259" key="1">
    <source>
        <dbReference type="Pfam" id="PF00534"/>
    </source>
</evidence>
<dbReference type="PANTHER" id="PTHR45947">
    <property type="entry name" value="SULFOQUINOVOSYL TRANSFERASE SQD2"/>
    <property type="match status" value="1"/>
</dbReference>
<dbReference type="Pfam" id="PF00534">
    <property type="entry name" value="Glycos_transf_1"/>
    <property type="match status" value="1"/>
</dbReference>
<dbReference type="InterPro" id="IPR001296">
    <property type="entry name" value="Glyco_trans_1"/>
</dbReference>
<reference evidence="2 3" key="1">
    <citation type="submission" date="2021-02" db="EMBL/GenBank/DDBJ databases">
        <authorList>
            <person name="Han P."/>
        </authorList>
    </citation>
    <scope>NUCLEOTIDE SEQUENCE [LARGE SCALE GENOMIC DNA]</scope>
    <source>
        <strain evidence="2">Candidatus Nitrospira sp. ZN2</strain>
    </source>
</reference>
<dbReference type="GO" id="GO:0016740">
    <property type="term" value="F:transferase activity"/>
    <property type="evidence" value="ECO:0007669"/>
    <property type="project" value="UniProtKB-KW"/>
</dbReference>
<organism evidence="2 3">
    <name type="scientific">Nitrospira defluvii</name>
    <dbReference type="NCBI Taxonomy" id="330214"/>
    <lineage>
        <taxon>Bacteria</taxon>
        <taxon>Pseudomonadati</taxon>
        <taxon>Nitrospirota</taxon>
        <taxon>Nitrospiria</taxon>
        <taxon>Nitrospirales</taxon>
        <taxon>Nitrospiraceae</taxon>
        <taxon>Nitrospira</taxon>
    </lineage>
</organism>
<dbReference type="Gene3D" id="3.40.50.2000">
    <property type="entry name" value="Glycogen Phosphorylase B"/>
    <property type="match status" value="1"/>
</dbReference>
<evidence type="ECO:0000313" key="2">
    <source>
        <dbReference type="EMBL" id="CAE6775514.1"/>
    </source>
</evidence>